<dbReference type="SMART" id="SM01411">
    <property type="entry name" value="Ephrin_rec_like"/>
    <property type="match status" value="1"/>
</dbReference>
<dbReference type="SUPFAM" id="SSF57184">
    <property type="entry name" value="Growth factor receptor domain"/>
    <property type="match status" value="1"/>
</dbReference>
<dbReference type="Pfam" id="PF07699">
    <property type="entry name" value="Ephrin_rec_like"/>
    <property type="match status" value="1"/>
</dbReference>
<dbReference type="Gene3D" id="1.10.510.10">
    <property type="entry name" value="Transferase(Phosphotransferase) domain 1"/>
    <property type="match status" value="1"/>
</dbReference>
<dbReference type="InterPro" id="IPR009030">
    <property type="entry name" value="Growth_fac_rcpt_cys_sf"/>
</dbReference>
<dbReference type="SMART" id="SM00219">
    <property type="entry name" value="TyrKc"/>
    <property type="match status" value="1"/>
</dbReference>
<keyword evidence="6" id="KW-0829">Tyrosine-protein kinase</keyword>
<evidence type="ECO:0000256" key="2">
    <source>
        <dbReference type="ARBA" id="ARBA00022679"/>
    </source>
</evidence>
<keyword evidence="10" id="KW-1185">Reference proteome</keyword>
<evidence type="ECO:0000259" key="8">
    <source>
        <dbReference type="PROSITE" id="PS50011"/>
    </source>
</evidence>
<evidence type="ECO:0000256" key="7">
    <source>
        <dbReference type="SAM" id="Phobius"/>
    </source>
</evidence>
<comment type="subcellular location">
    <subcellularLocation>
        <location evidence="1">Membrane</location>
        <topology evidence="1">Single-pass type I membrane protein</topology>
    </subcellularLocation>
</comment>
<dbReference type="InterPro" id="IPR008266">
    <property type="entry name" value="Tyr_kinase_AS"/>
</dbReference>
<evidence type="ECO:0000256" key="6">
    <source>
        <dbReference type="ARBA" id="ARBA00023137"/>
    </source>
</evidence>
<dbReference type="PROSITE" id="PS00109">
    <property type="entry name" value="PROTEIN_KINASE_TYR"/>
    <property type="match status" value="1"/>
</dbReference>
<dbReference type="InterPro" id="IPR001245">
    <property type="entry name" value="Ser-Thr/Tyr_kinase_cat_dom"/>
</dbReference>
<dbReference type="SUPFAM" id="SSF56112">
    <property type="entry name" value="Protein kinase-like (PK-like)"/>
    <property type="match status" value="1"/>
</dbReference>
<dbReference type="GO" id="GO:0007169">
    <property type="term" value="P:cell surface receptor protein tyrosine kinase signaling pathway"/>
    <property type="evidence" value="ECO:0007669"/>
    <property type="project" value="TreeGrafter"/>
</dbReference>
<dbReference type="PANTHER" id="PTHR24416">
    <property type="entry name" value="TYROSINE-PROTEIN KINASE RECEPTOR"/>
    <property type="match status" value="1"/>
</dbReference>
<dbReference type="EMBL" id="CALNXJ010000079">
    <property type="protein sequence ID" value="CAH3161344.1"/>
    <property type="molecule type" value="Genomic_DNA"/>
</dbReference>
<keyword evidence="7" id="KW-1133">Transmembrane helix</keyword>
<dbReference type="GO" id="GO:0043235">
    <property type="term" value="C:receptor complex"/>
    <property type="evidence" value="ECO:0007669"/>
    <property type="project" value="TreeGrafter"/>
</dbReference>
<sequence>MVRFSRTVAPANDSNLTKQEGECADPNSITKNNKKLFGVCLSNGEWNITDNLACLCNYGYELTNGSFTCKECQRGFYKDSVGNAKCVPCPANSASNTGRAGCTCKEGYSRSSNMADCEVMVKVLINITMVITSEGCTDGKYDISSLLTRLKEVVFDDKLVIFSNFFVGEHSYVYLIVCWCESATFYLALIIDSKVKEQDVIIVLRNASRDGKLGDFTVSAIKRTRLQIDFETGTTEAGRITSPGSATGITVGAVVGSIAALAVAAGIFVFFVWKWRKNSNETRRRERTNRDTIEEIENVFTELEMAEASQSHQYMALDERNRSPANCPQPSQSVTEYTSTYSSTRCWEIPTEHVTLEKVVGKEAFGQVAKATVIGLQEKPTKTLVAVKMLKDHASESDRKDLLSELRLMKELDAHPYVIKLLGCVTKSGPLMVLIEYVPYGDLLGYLRKSRGLNDTYFEDPDIKPQSNLTSEQLMKFAWQVADGMSYLSSIPIIHRDLAARNVLVGKGETCKVTDFGMARDVKEESIYQRKSKGHLPVKWTAIEALLYGKYSTKSDVWSYGVLLYEIFTIGGSPYPGKDGKKMAKLLEEGYRMPKPQHVDEKLYDIMTNCWNDDPNLRPSFENLRKELKEMENRHKGLINLSNYDDRLYVNVDDLAV</sequence>
<dbReference type="InterPro" id="IPR011009">
    <property type="entry name" value="Kinase-like_dom_sf"/>
</dbReference>
<evidence type="ECO:0000313" key="10">
    <source>
        <dbReference type="Proteomes" id="UP001159428"/>
    </source>
</evidence>
<proteinExistence type="predicted"/>
<accession>A0AAU9XZI7</accession>
<dbReference type="FunFam" id="1.10.510.10:FF:000554">
    <property type="entry name" value="Predicted protein"/>
    <property type="match status" value="1"/>
</dbReference>
<evidence type="ECO:0000256" key="4">
    <source>
        <dbReference type="ARBA" id="ARBA00022777"/>
    </source>
</evidence>
<evidence type="ECO:0000256" key="5">
    <source>
        <dbReference type="ARBA" id="ARBA00022840"/>
    </source>
</evidence>
<dbReference type="Gene3D" id="3.30.200.20">
    <property type="entry name" value="Phosphorylase Kinase, domain 1"/>
    <property type="match status" value="1"/>
</dbReference>
<dbReference type="PANTHER" id="PTHR24416:SF621">
    <property type="entry name" value="TYROSINE KINASE RECEPTOR CAD96CA"/>
    <property type="match status" value="1"/>
</dbReference>
<comment type="caution">
    <text evidence="9">The sequence shown here is derived from an EMBL/GenBank/DDBJ whole genome shotgun (WGS) entry which is preliminary data.</text>
</comment>
<dbReference type="InterPro" id="IPR020635">
    <property type="entry name" value="Tyr_kinase_cat_dom"/>
</dbReference>
<organism evidence="9 10">
    <name type="scientific">Pocillopora meandrina</name>
    <dbReference type="NCBI Taxonomy" id="46732"/>
    <lineage>
        <taxon>Eukaryota</taxon>
        <taxon>Metazoa</taxon>
        <taxon>Cnidaria</taxon>
        <taxon>Anthozoa</taxon>
        <taxon>Hexacorallia</taxon>
        <taxon>Scleractinia</taxon>
        <taxon>Astrocoeniina</taxon>
        <taxon>Pocilloporidae</taxon>
        <taxon>Pocillopora</taxon>
    </lineage>
</organism>
<dbReference type="Proteomes" id="UP001159428">
    <property type="component" value="Unassembled WGS sequence"/>
</dbReference>
<dbReference type="Gene3D" id="2.60.40.1770">
    <property type="entry name" value="ephrin a2 ectodomain"/>
    <property type="match status" value="1"/>
</dbReference>
<dbReference type="Pfam" id="PF07714">
    <property type="entry name" value="PK_Tyr_Ser-Thr"/>
    <property type="match status" value="1"/>
</dbReference>
<dbReference type="PRINTS" id="PR00109">
    <property type="entry name" value="TYRKINASE"/>
</dbReference>
<dbReference type="CDD" id="cd00192">
    <property type="entry name" value="PTKc"/>
    <property type="match status" value="1"/>
</dbReference>
<feature type="domain" description="Protein kinase" evidence="8">
    <location>
        <begin position="354"/>
        <end position="638"/>
    </location>
</feature>
<dbReference type="AlphaFoldDB" id="A0AAU9XZI7"/>
<dbReference type="GO" id="GO:0004714">
    <property type="term" value="F:transmembrane receptor protein tyrosine kinase activity"/>
    <property type="evidence" value="ECO:0007669"/>
    <property type="project" value="TreeGrafter"/>
</dbReference>
<dbReference type="InterPro" id="IPR000719">
    <property type="entry name" value="Prot_kinase_dom"/>
</dbReference>
<keyword evidence="7" id="KW-0472">Membrane</keyword>
<protein>
    <recommendedName>
        <fullName evidence="8">Protein kinase domain-containing protein</fullName>
    </recommendedName>
</protein>
<dbReference type="Gene3D" id="2.10.50.10">
    <property type="entry name" value="Tumor Necrosis Factor Receptor, subunit A, domain 2"/>
    <property type="match status" value="1"/>
</dbReference>
<dbReference type="InterPro" id="IPR011641">
    <property type="entry name" value="Tyr-kin_ephrin_A/B_rcpt-like"/>
</dbReference>
<dbReference type="GO" id="GO:0005524">
    <property type="term" value="F:ATP binding"/>
    <property type="evidence" value="ECO:0007669"/>
    <property type="project" value="UniProtKB-KW"/>
</dbReference>
<feature type="transmembrane region" description="Helical" evidence="7">
    <location>
        <begin position="249"/>
        <end position="273"/>
    </location>
</feature>
<reference evidence="9 10" key="1">
    <citation type="submission" date="2022-05" db="EMBL/GenBank/DDBJ databases">
        <authorList>
            <consortium name="Genoscope - CEA"/>
            <person name="William W."/>
        </authorList>
    </citation>
    <scope>NUCLEOTIDE SEQUENCE [LARGE SCALE GENOMIC DNA]</scope>
</reference>
<name>A0AAU9XZI7_9CNID</name>
<evidence type="ECO:0000313" key="9">
    <source>
        <dbReference type="EMBL" id="CAH3161344.1"/>
    </source>
</evidence>
<keyword evidence="7" id="KW-0812">Transmembrane</keyword>
<keyword evidence="4" id="KW-0418">Kinase</keyword>
<keyword evidence="5" id="KW-0067">ATP-binding</keyword>
<dbReference type="PROSITE" id="PS50011">
    <property type="entry name" value="PROTEIN_KINASE_DOM"/>
    <property type="match status" value="1"/>
</dbReference>
<evidence type="ECO:0000256" key="1">
    <source>
        <dbReference type="ARBA" id="ARBA00004479"/>
    </source>
</evidence>
<gene>
    <name evidence="9" type="ORF">PMEA_00032823</name>
</gene>
<keyword evidence="2" id="KW-0808">Transferase</keyword>
<evidence type="ECO:0000256" key="3">
    <source>
        <dbReference type="ARBA" id="ARBA00022741"/>
    </source>
</evidence>
<keyword evidence="3" id="KW-0547">Nucleotide-binding</keyword>
<dbReference type="GO" id="GO:0005886">
    <property type="term" value="C:plasma membrane"/>
    <property type="evidence" value="ECO:0007669"/>
    <property type="project" value="TreeGrafter"/>
</dbReference>
<dbReference type="InterPro" id="IPR050122">
    <property type="entry name" value="RTK"/>
</dbReference>